<evidence type="ECO:0000313" key="4">
    <source>
        <dbReference type="EMBL" id="ONM12861.1"/>
    </source>
</evidence>
<dbReference type="EMBL" id="CM007648">
    <property type="protein sequence ID" value="ONM12861.1"/>
    <property type="molecule type" value="Genomic_DNA"/>
</dbReference>
<evidence type="ECO:0000256" key="2">
    <source>
        <dbReference type="ARBA" id="ARBA00022729"/>
    </source>
</evidence>
<proteinExistence type="predicted"/>
<dbReference type="GO" id="GO:0016020">
    <property type="term" value="C:membrane"/>
    <property type="evidence" value="ECO:0007669"/>
    <property type="project" value="UniProtKB-SubCell"/>
</dbReference>
<dbReference type="Gene3D" id="3.80.10.10">
    <property type="entry name" value="Ribonuclease Inhibitor"/>
    <property type="match status" value="1"/>
</dbReference>
<comment type="subcellular location">
    <subcellularLocation>
        <location evidence="1">Membrane</location>
        <topology evidence="1">Single-pass membrane protein</topology>
    </subcellularLocation>
</comment>
<dbReference type="SUPFAM" id="SSF52058">
    <property type="entry name" value="L domain-like"/>
    <property type="match status" value="1"/>
</dbReference>
<evidence type="ECO:0000256" key="1">
    <source>
        <dbReference type="ARBA" id="ARBA00004167"/>
    </source>
</evidence>
<dbReference type="InterPro" id="IPR051716">
    <property type="entry name" value="Plant_RL_S/T_kinase"/>
</dbReference>
<evidence type="ECO:0000256" key="3">
    <source>
        <dbReference type="ARBA" id="ARBA00023170"/>
    </source>
</evidence>
<evidence type="ECO:0008006" key="5">
    <source>
        <dbReference type="Google" id="ProtNLM"/>
    </source>
</evidence>
<dbReference type="PRINTS" id="PR00019">
    <property type="entry name" value="LEURICHRPT"/>
</dbReference>
<dbReference type="ExpressionAtlas" id="A0A1D6DVT9">
    <property type="expression patterns" value="baseline and differential"/>
</dbReference>
<keyword evidence="3" id="KW-0675">Receptor</keyword>
<dbReference type="PANTHER" id="PTHR48053:SF126">
    <property type="entry name" value="MDIS1-INTERACTING RECEPTOR LIKE KINASE 2-LIKE ISOFORM X1"/>
    <property type="match status" value="1"/>
</dbReference>
<protein>
    <recommendedName>
        <fullName evidence="5">Non-specific serine/threonine protein kinase</fullName>
    </recommendedName>
</protein>
<gene>
    <name evidence="4" type="ORF">ZEAMMB73_Zm00001d002032</name>
</gene>
<keyword evidence="2" id="KW-0732">Signal</keyword>
<organism evidence="4">
    <name type="scientific">Zea mays</name>
    <name type="common">Maize</name>
    <dbReference type="NCBI Taxonomy" id="4577"/>
    <lineage>
        <taxon>Eukaryota</taxon>
        <taxon>Viridiplantae</taxon>
        <taxon>Streptophyta</taxon>
        <taxon>Embryophyta</taxon>
        <taxon>Tracheophyta</taxon>
        <taxon>Spermatophyta</taxon>
        <taxon>Magnoliopsida</taxon>
        <taxon>Liliopsida</taxon>
        <taxon>Poales</taxon>
        <taxon>Poaceae</taxon>
        <taxon>PACMAD clade</taxon>
        <taxon>Panicoideae</taxon>
        <taxon>Andropogonodae</taxon>
        <taxon>Andropogoneae</taxon>
        <taxon>Tripsacinae</taxon>
        <taxon>Zea</taxon>
    </lineage>
</organism>
<dbReference type="InterPro" id="IPR032675">
    <property type="entry name" value="LRR_dom_sf"/>
</dbReference>
<dbReference type="Pfam" id="PF00560">
    <property type="entry name" value="LRR_1"/>
    <property type="match status" value="3"/>
</dbReference>
<accession>A0A1D6DVT9</accession>
<dbReference type="GO" id="GO:0004674">
    <property type="term" value="F:protein serine/threonine kinase activity"/>
    <property type="evidence" value="ECO:0007669"/>
    <property type="project" value="UniProtKB-EC"/>
</dbReference>
<dbReference type="PANTHER" id="PTHR48053">
    <property type="entry name" value="LEUCINE RICH REPEAT FAMILY PROTEIN, EXPRESSED"/>
    <property type="match status" value="1"/>
</dbReference>
<reference evidence="4" key="1">
    <citation type="submission" date="2015-12" db="EMBL/GenBank/DDBJ databases">
        <title>Update maize B73 reference genome by single molecule sequencing technologies.</title>
        <authorList>
            <consortium name="Maize Genome Sequencing Project"/>
            <person name="Ware D."/>
        </authorList>
    </citation>
    <scope>NUCLEOTIDE SEQUENCE [LARGE SCALE GENOMIC DNA]</scope>
    <source>
        <tissue evidence="4">Seedling</tissue>
    </source>
</reference>
<dbReference type="AlphaFoldDB" id="A0A1D6DVT9"/>
<dbReference type="InterPro" id="IPR001611">
    <property type="entry name" value="Leu-rich_rpt"/>
</dbReference>
<sequence length="149" mass="17205">MEASYTQDSKLSGMELNGTLDYQLLSLQALKTMDLSNNHLHDSIPYQLPSNLTYLNLAKNNFSGNLPYSISNLVSLEYLNLSHNSLFQKIGEFSFRIVYCVRPTVYFRKLEASIHFQNCKAYLIVVFVCKLDLNIVLLKLLIMHKPFQY</sequence>
<name>A0A1D6DVT9_MAIZE</name>